<dbReference type="Pfam" id="PF24294">
    <property type="entry name" value="Chromo_PTM"/>
    <property type="match status" value="1"/>
</dbReference>
<dbReference type="InterPro" id="IPR047365">
    <property type="entry name" value="Tudor_AtPTM-like"/>
</dbReference>
<reference evidence="10" key="2">
    <citation type="submission" date="2020-08" db="EMBL/GenBank/DDBJ databases">
        <title>Plant Genome Project.</title>
        <authorList>
            <person name="Zhang R.-G."/>
        </authorList>
    </citation>
    <scope>NUCLEOTIDE SEQUENCE</scope>
    <source>
        <strain evidence="10">Huo1</strain>
        <tissue evidence="10">Leaf</tissue>
    </source>
</reference>
<dbReference type="PROSITE" id="PS50827">
    <property type="entry name" value="DDT"/>
    <property type="match status" value="1"/>
</dbReference>
<dbReference type="InterPro" id="IPR011011">
    <property type="entry name" value="Znf_FYVE_PHD"/>
</dbReference>
<keyword evidence="3 6" id="KW-0863">Zinc-finger</keyword>
<organism evidence="10">
    <name type="scientific">Salvia splendens</name>
    <name type="common">Scarlet sage</name>
    <dbReference type="NCBI Taxonomy" id="180675"/>
    <lineage>
        <taxon>Eukaryota</taxon>
        <taxon>Viridiplantae</taxon>
        <taxon>Streptophyta</taxon>
        <taxon>Embryophyta</taxon>
        <taxon>Tracheophyta</taxon>
        <taxon>Spermatophyta</taxon>
        <taxon>Magnoliopsida</taxon>
        <taxon>eudicotyledons</taxon>
        <taxon>Gunneridae</taxon>
        <taxon>Pentapetalae</taxon>
        <taxon>asterids</taxon>
        <taxon>lamiids</taxon>
        <taxon>Lamiales</taxon>
        <taxon>Lamiaceae</taxon>
        <taxon>Nepetoideae</taxon>
        <taxon>Mentheae</taxon>
        <taxon>Salviinae</taxon>
        <taxon>Salvia</taxon>
        <taxon>Salvia subgen. Calosphace</taxon>
        <taxon>core Calosphace</taxon>
    </lineage>
</organism>
<feature type="compositionally biased region" description="Basic and acidic residues" evidence="7">
    <location>
        <begin position="382"/>
        <end position="397"/>
    </location>
</feature>
<feature type="region of interest" description="Disordered" evidence="7">
    <location>
        <begin position="1"/>
        <end position="28"/>
    </location>
</feature>
<evidence type="ECO:0000259" key="9">
    <source>
        <dbReference type="PROSITE" id="PS50827"/>
    </source>
</evidence>
<evidence type="ECO:0000256" key="6">
    <source>
        <dbReference type="PROSITE-ProRule" id="PRU00146"/>
    </source>
</evidence>
<dbReference type="SMART" id="SM00571">
    <property type="entry name" value="DDT"/>
    <property type="match status" value="1"/>
</dbReference>
<feature type="region of interest" description="Disordered" evidence="7">
    <location>
        <begin position="120"/>
        <end position="177"/>
    </location>
</feature>
<dbReference type="Gene3D" id="3.30.40.10">
    <property type="entry name" value="Zinc/RING finger domain, C3HC4 (zinc finger)"/>
    <property type="match status" value="2"/>
</dbReference>
<dbReference type="GO" id="GO:0005634">
    <property type="term" value="C:nucleus"/>
    <property type="evidence" value="ECO:0007669"/>
    <property type="project" value="UniProtKB-SubCell"/>
</dbReference>
<keyword evidence="11" id="KW-1185">Reference proteome</keyword>
<dbReference type="InterPro" id="IPR028942">
    <property type="entry name" value="WHIM1_dom"/>
</dbReference>
<dbReference type="PROSITE" id="PS01359">
    <property type="entry name" value="ZF_PHD_1"/>
    <property type="match status" value="1"/>
</dbReference>
<dbReference type="InterPro" id="IPR013083">
    <property type="entry name" value="Znf_RING/FYVE/PHD"/>
</dbReference>
<dbReference type="PANTHER" id="PTHR46508">
    <property type="entry name" value="PHD FINGER FAMILY PROTEIN"/>
    <property type="match status" value="1"/>
</dbReference>
<dbReference type="PANTHER" id="PTHR46508:SF1">
    <property type="entry name" value="PHD FINGER FAMILY PROTEIN"/>
    <property type="match status" value="1"/>
</dbReference>
<evidence type="ECO:0000256" key="3">
    <source>
        <dbReference type="ARBA" id="ARBA00022771"/>
    </source>
</evidence>
<dbReference type="SMART" id="SM00249">
    <property type="entry name" value="PHD"/>
    <property type="match status" value="4"/>
</dbReference>
<dbReference type="Proteomes" id="UP000298416">
    <property type="component" value="Unassembled WGS sequence"/>
</dbReference>
<feature type="domain" description="DDT" evidence="9">
    <location>
        <begin position="204"/>
        <end position="264"/>
    </location>
</feature>
<dbReference type="InterPro" id="IPR019787">
    <property type="entry name" value="Znf_PHD-finger"/>
</dbReference>
<dbReference type="InterPro" id="IPR056618">
    <property type="entry name" value="Chromo_PTM"/>
</dbReference>
<feature type="compositionally biased region" description="Basic residues" evidence="7">
    <location>
        <begin position="953"/>
        <end position="963"/>
    </location>
</feature>
<sequence>MESAVAEPPKRRGRKRKNRDLESTEGRDGKRIMSTRSLRLLGRYVRKNFQGSGLFLGKIMSYDSGLYRVNYEDGDFEDLDSGEVKAILVEECDLNGEWSEKKEKLDELLPIKDVNGKVSKVEDALEPENVNQAELSLPSDQRNDETAADIVAENHDDGNSNADADSSNDSCEDTQDQDNSIDMEEALVPPPELPQSSGHIGVPEEYVSHLLSVHSFLRSFSVPLFLYPFGLDDFVGALNCSVANTLLDSIHVAMLHVLKRHIERLSSEGSELALKCMRCLDWNLLDNLTWPVYLVHYLMVMNHKNDPDWNDFYVHSLERDYYTLSAGRKLIVLQILCDFILDAEELRAEMDMREESEVGIDMDTSTVVKPTGASRRHPRASGFKDREQDAYEMKSSLDRQSIQEGRSESSADDDANGDECRICGMDGLLLCCDGCPLSYHSRCVGLNKMHMPEGSWYCPECKMNATEPKILQGTTLRGGYNFGVDPYGQVFVATCDHLLVLKASVDSEICLRYYNRSDIPRALHALCSKAEHVAIYSEICMGIVQYWQLPEEIIPLNKMTEVGVQLTNEIGGGVCTAHVDNLLDNSVAKTTEVENTGSCITTTSAADMTVSSLMNCVHEPVQCVNSSDKVAKPVQLGNVDYAREQSSVIVNTSICDGPTSYSGLIGQPTDTNGLSQQSTSNVTEVVAHSTRNQSNYYSGPSSCVSQEANISNSFLELNNRVDKLFYRNSCDGCSYMGSSFKPSGYINNYLHGDFAASAAANLAILSSEENHVPDRSSYNRRKVMSENVLLHVKAFASAYMQFFWPNSEKKLVEIPRERCTWCFYCKANVVSKRGCLLNAAASNANRGAIKVLAGVRSMKKDGRLPGVATYIMFMEESLGGLLIGPFRSDTFRKRWRKEVEQATDCIAIKVLLLELEENVHPIALSGDWIKLVDNGSTQSSTTQIAANAAGSTQKRRPGRRGRKPSAVVEVATDDCQDTSTDFTWWRGGTLSKLMFQRCVLPSSMVRKAARQGGSKKIPGINYVEGHETPKISRQLIWRSAVEMSRNMAQLALQVRCLDFHVRWNDLIRPDQNPPDGKGPDAEASAFRNAFICDKRSLGNEVRYCIDFGNQKHLPSRVLKSVVEVEKIPVDGKERYWFAETRIPLYLIKEYEEKTEKNNPLDMPKLHRRQWKASRENIFTYLARKQEIITRSNCSSCHQDVLYRDAVKCSSCQGFYHQHCTVSSTVQKNEEGEFLVTCKSCSDAQALAQVQNSYGSPTSPLLLQGQDMLNGVTASRSEKLVGYKRPSESVGVKDYSSEIKSINASANKKKSNNKNWGLIWRKGSGEDTGMDFRLRNIIMRGNPDMDMTNPVCRLCNLPYNADLMYICCEACKYWVHADAVELDESNVYRLAGFKCSRCRRIKNPVCPYKPLDDKVESKAPKLERYEMDSNSPFLGHHMEERPAYSAMPMKEEVGRVVADVPPVLSPSSESTGMMNGDYGWNNSNVPRSGSNKLPVRRHVKQVNDAYSPYPFEANVLNSSGKLPVRRHTKSENNSVNYSAVNPHQIETPSPFEPKAESSGVNSLSSEVNWDVSNGSFDDGITLDYDGLGFDDMDFEPQTYFSFHELLASDDGSRASGNAPSGDVMQNLESASTLPENEMLDISYDDYEDPIISIGTEMDIVPCNICSHTEPCPDLSCQLCGMWIHNHCSPWVEREPSSWEENWRCGNCREWR</sequence>
<dbReference type="OrthoDB" id="784962at2759"/>
<dbReference type="InterPro" id="IPR018501">
    <property type="entry name" value="DDT_dom"/>
</dbReference>
<evidence type="ECO:0000256" key="2">
    <source>
        <dbReference type="ARBA" id="ARBA00022723"/>
    </source>
</evidence>
<accession>A0A8X8ZU92</accession>
<dbReference type="CDD" id="cd15489">
    <property type="entry name" value="PHD_SF"/>
    <property type="match status" value="1"/>
</dbReference>
<comment type="caution">
    <text evidence="10">The sequence shown here is derived from an EMBL/GenBank/DDBJ whole genome shotgun (WGS) entry which is preliminary data.</text>
</comment>
<dbReference type="Pfam" id="PF02791">
    <property type="entry name" value="DDT"/>
    <property type="match status" value="1"/>
</dbReference>
<reference evidence="10" key="1">
    <citation type="submission" date="2018-01" db="EMBL/GenBank/DDBJ databases">
        <authorList>
            <person name="Mao J.F."/>
        </authorList>
    </citation>
    <scope>NUCLEOTIDE SEQUENCE</scope>
    <source>
        <strain evidence="10">Huo1</strain>
        <tissue evidence="10">Leaf</tissue>
    </source>
</reference>
<feature type="compositionally biased region" description="Low complexity" evidence="7">
    <location>
        <begin position="159"/>
        <end position="169"/>
    </location>
</feature>
<dbReference type="PROSITE" id="PS50016">
    <property type="entry name" value="ZF_PHD_2"/>
    <property type="match status" value="1"/>
</dbReference>
<feature type="compositionally biased region" description="Polar residues" evidence="7">
    <location>
        <begin position="942"/>
        <end position="952"/>
    </location>
</feature>
<comment type="subcellular location">
    <subcellularLocation>
        <location evidence="1">Nucleus</location>
    </subcellularLocation>
</comment>
<feature type="domain" description="PHD-type" evidence="8">
    <location>
        <begin position="417"/>
        <end position="464"/>
    </location>
</feature>
<dbReference type="InterPro" id="IPR001965">
    <property type="entry name" value="Znf_PHD"/>
</dbReference>
<dbReference type="GO" id="GO:0008270">
    <property type="term" value="F:zinc ion binding"/>
    <property type="evidence" value="ECO:0007669"/>
    <property type="project" value="UniProtKB-KW"/>
</dbReference>
<evidence type="ECO:0000256" key="5">
    <source>
        <dbReference type="ARBA" id="ARBA00023242"/>
    </source>
</evidence>
<evidence type="ECO:0000256" key="7">
    <source>
        <dbReference type="SAM" id="MobiDB-lite"/>
    </source>
</evidence>
<gene>
    <name evidence="10" type="ORF">SASPL_119466</name>
</gene>
<dbReference type="CDD" id="cd15532">
    <property type="entry name" value="PHD2_CHD_II"/>
    <property type="match status" value="1"/>
</dbReference>
<keyword evidence="5" id="KW-0539">Nucleus</keyword>
<protein>
    <recommendedName>
        <fullName evidence="12">Nucleosome-remodeling factor subunit BPTF</fullName>
    </recommendedName>
</protein>
<evidence type="ECO:0000256" key="4">
    <source>
        <dbReference type="ARBA" id="ARBA00022833"/>
    </source>
</evidence>
<dbReference type="Pfam" id="PF00628">
    <property type="entry name" value="PHD"/>
    <property type="match status" value="1"/>
</dbReference>
<evidence type="ECO:0000313" key="11">
    <source>
        <dbReference type="Proteomes" id="UP000298416"/>
    </source>
</evidence>
<dbReference type="EMBL" id="PNBA02000007">
    <property type="protein sequence ID" value="KAG6417312.1"/>
    <property type="molecule type" value="Genomic_DNA"/>
</dbReference>
<dbReference type="Pfam" id="PF15612">
    <property type="entry name" value="WHIM1"/>
    <property type="match status" value="1"/>
</dbReference>
<evidence type="ECO:0008006" key="12">
    <source>
        <dbReference type="Google" id="ProtNLM"/>
    </source>
</evidence>
<feature type="compositionally biased region" description="Polar residues" evidence="7">
    <location>
        <begin position="129"/>
        <end position="140"/>
    </location>
</feature>
<keyword evidence="4" id="KW-0862">Zinc</keyword>
<proteinExistence type="predicted"/>
<feature type="region of interest" description="Disordered" evidence="7">
    <location>
        <begin position="942"/>
        <end position="965"/>
    </location>
</feature>
<keyword evidence="2" id="KW-0479">Metal-binding</keyword>
<dbReference type="SUPFAM" id="SSF57903">
    <property type="entry name" value="FYVE/PHD zinc finger"/>
    <property type="match status" value="2"/>
</dbReference>
<dbReference type="GO" id="GO:0000785">
    <property type="term" value="C:chromatin"/>
    <property type="evidence" value="ECO:0007669"/>
    <property type="project" value="UniProtKB-ARBA"/>
</dbReference>
<feature type="compositionally biased region" description="Basic and acidic residues" evidence="7">
    <location>
        <begin position="19"/>
        <end position="28"/>
    </location>
</feature>
<dbReference type="Pfam" id="PF21743">
    <property type="entry name" value="PTM_DIR17_Tudor"/>
    <property type="match status" value="1"/>
</dbReference>
<dbReference type="CDD" id="cd20401">
    <property type="entry name" value="Tudor_AtPTM-like"/>
    <property type="match status" value="1"/>
</dbReference>
<evidence type="ECO:0000313" key="10">
    <source>
        <dbReference type="EMBL" id="KAG6417312.1"/>
    </source>
</evidence>
<evidence type="ECO:0000256" key="1">
    <source>
        <dbReference type="ARBA" id="ARBA00004123"/>
    </source>
</evidence>
<name>A0A8X8ZU92_SALSN</name>
<dbReference type="InterPro" id="IPR019786">
    <property type="entry name" value="Zinc_finger_PHD-type_CS"/>
</dbReference>
<evidence type="ECO:0000259" key="8">
    <source>
        <dbReference type="PROSITE" id="PS50016"/>
    </source>
</evidence>
<feature type="region of interest" description="Disordered" evidence="7">
    <location>
        <begin position="363"/>
        <end position="415"/>
    </location>
</feature>